<feature type="transmembrane region" description="Helical" evidence="1">
    <location>
        <begin position="49"/>
        <end position="70"/>
    </location>
</feature>
<reference evidence="2" key="1">
    <citation type="submission" date="2021-12" db="EMBL/GenBank/DDBJ databases">
        <authorList>
            <person name="Rodrigo-Torres L."/>
            <person name="Arahal R. D."/>
            <person name="Lucena T."/>
        </authorList>
    </citation>
    <scope>NUCLEOTIDE SEQUENCE</scope>
    <source>
        <strain evidence="2">CECT 8267</strain>
    </source>
</reference>
<proteinExistence type="predicted"/>
<dbReference type="InterPro" id="IPR021438">
    <property type="entry name" value="DUF3087"/>
</dbReference>
<sequence>MKLQQIDKARYRKHLNRVIAAVIITLVVVSLVTSTTLISFFGVDDGSNFRFNLAGVVSAVLVVLLILRVVRYEPYLYEVMYVWQLKKSINLINRYLRKVASAAEQGDADAMQALNYSYMASRQLYTLDDNTINMEELDAAITVLNRQADAAGVVLDVECYHPDLLTAFK</sequence>
<comment type="caution">
    <text evidence="2">The sequence shown here is derived from an EMBL/GenBank/DDBJ whole genome shotgun (WGS) entry which is preliminary data.</text>
</comment>
<keyword evidence="1" id="KW-1133">Transmembrane helix</keyword>
<keyword evidence="3" id="KW-1185">Reference proteome</keyword>
<evidence type="ECO:0008006" key="4">
    <source>
        <dbReference type="Google" id="ProtNLM"/>
    </source>
</evidence>
<organism evidence="2 3">
    <name type="scientific">Sinobacterium norvegicum</name>
    <dbReference type="NCBI Taxonomy" id="1641715"/>
    <lineage>
        <taxon>Bacteria</taxon>
        <taxon>Pseudomonadati</taxon>
        <taxon>Pseudomonadota</taxon>
        <taxon>Gammaproteobacteria</taxon>
        <taxon>Cellvibrionales</taxon>
        <taxon>Spongiibacteraceae</taxon>
        <taxon>Sinobacterium</taxon>
    </lineage>
</organism>
<name>A0ABN8EFV1_9GAMM</name>
<evidence type="ECO:0000256" key="1">
    <source>
        <dbReference type="SAM" id="Phobius"/>
    </source>
</evidence>
<evidence type="ECO:0000313" key="2">
    <source>
        <dbReference type="EMBL" id="CAH0990533.1"/>
    </source>
</evidence>
<dbReference type="Pfam" id="PF11286">
    <property type="entry name" value="DUF3087"/>
    <property type="match status" value="1"/>
</dbReference>
<keyword evidence="1" id="KW-0812">Transmembrane</keyword>
<evidence type="ECO:0000313" key="3">
    <source>
        <dbReference type="Proteomes" id="UP000838100"/>
    </source>
</evidence>
<gene>
    <name evidence="2" type="ORF">SIN8267_00625</name>
</gene>
<dbReference type="EMBL" id="CAKLPX010000001">
    <property type="protein sequence ID" value="CAH0990533.1"/>
    <property type="molecule type" value="Genomic_DNA"/>
</dbReference>
<feature type="transmembrane region" description="Helical" evidence="1">
    <location>
        <begin position="21"/>
        <end position="43"/>
    </location>
</feature>
<protein>
    <recommendedName>
        <fullName evidence="4">DUF3087 domain-containing protein</fullName>
    </recommendedName>
</protein>
<accession>A0ABN8EFV1</accession>
<keyword evidence="1" id="KW-0472">Membrane</keyword>
<dbReference type="Proteomes" id="UP000838100">
    <property type="component" value="Unassembled WGS sequence"/>
</dbReference>